<dbReference type="PANTHER" id="PTHR46986:SF1">
    <property type="entry name" value="ENDORIBONUCLEASE YBEY, CHLOROPLASTIC"/>
    <property type="match status" value="1"/>
</dbReference>
<dbReference type="SUPFAM" id="SSF55486">
    <property type="entry name" value="Metalloproteases ('zincins'), catalytic domain"/>
    <property type="match status" value="1"/>
</dbReference>
<keyword evidence="2 9" id="KW-0690">Ribosome biogenesis</keyword>
<evidence type="ECO:0000256" key="5">
    <source>
        <dbReference type="ARBA" id="ARBA00022723"/>
    </source>
</evidence>
<dbReference type="EC" id="3.1.-.-" evidence="9"/>
<dbReference type="AlphaFoldDB" id="I0I340"/>
<dbReference type="PROSITE" id="PS01306">
    <property type="entry name" value="UPF0054"/>
    <property type="match status" value="1"/>
</dbReference>
<dbReference type="KEGG" id="cap:CLDAP_16380"/>
<dbReference type="eggNOG" id="COG0319">
    <property type="taxonomic scope" value="Bacteria"/>
</dbReference>
<dbReference type="HOGENOM" id="CLU_106710_0_1_0"/>
<dbReference type="InterPro" id="IPR023091">
    <property type="entry name" value="MetalPrtase_cat_dom_sf_prd"/>
</dbReference>
<protein>
    <recommendedName>
        <fullName evidence="9">Endoribonuclease YbeY</fullName>
        <ecNumber evidence="9">3.1.-.-</ecNumber>
    </recommendedName>
</protein>
<keyword evidence="3 9" id="KW-0698">rRNA processing</keyword>
<dbReference type="Gene3D" id="3.40.390.30">
    <property type="entry name" value="Metalloproteases ('zincins'), catalytic domain"/>
    <property type="match status" value="1"/>
</dbReference>
<gene>
    <name evidence="9" type="primary">ybeY</name>
    <name evidence="10" type="ordered locus">CLDAP_16380</name>
</gene>
<keyword evidence="8 9" id="KW-0862">Zinc</keyword>
<evidence type="ECO:0000256" key="1">
    <source>
        <dbReference type="ARBA" id="ARBA00010875"/>
    </source>
</evidence>
<dbReference type="InterPro" id="IPR020549">
    <property type="entry name" value="YbeY_CS"/>
</dbReference>
<evidence type="ECO:0000313" key="10">
    <source>
        <dbReference type="EMBL" id="BAL99677.1"/>
    </source>
</evidence>
<evidence type="ECO:0000313" key="11">
    <source>
        <dbReference type="Proteomes" id="UP000007880"/>
    </source>
</evidence>
<dbReference type="HAMAP" id="MF_00009">
    <property type="entry name" value="Endoribonucl_YbeY"/>
    <property type="match status" value="1"/>
</dbReference>
<dbReference type="InterPro" id="IPR002036">
    <property type="entry name" value="YbeY"/>
</dbReference>
<evidence type="ECO:0000256" key="4">
    <source>
        <dbReference type="ARBA" id="ARBA00022722"/>
    </source>
</evidence>
<dbReference type="GO" id="GO:0008270">
    <property type="term" value="F:zinc ion binding"/>
    <property type="evidence" value="ECO:0007669"/>
    <property type="project" value="UniProtKB-UniRule"/>
</dbReference>
<name>I0I340_CALAS</name>
<comment type="cofactor">
    <cofactor evidence="9">
        <name>Zn(2+)</name>
        <dbReference type="ChEBI" id="CHEBI:29105"/>
    </cofactor>
    <text evidence="9">Binds 1 zinc ion.</text>
</comment>
<dbReference type="GO" id="GO:0006364">
    <property type="term" value="P:rRNA processing"/>
    <property type="evidence" value="ECO:0007669"/>
    <property type="project" value="UniProtKB-UniRule"/>
</dbReference>
<dbReference type="PATRIC" id="fig|926550.5.peg.1832"/>
<dbReference type="EMBL" id="AP012337">
    <property type="protein sequence ID" value="BAL99677.1"/>
    <property type="molecule type" value="Genomic_DNA"/>
</dbReference>
<feature type="binding site" evidence="9">
    <location>
        <position position="135"/>
    </location>
    <ligand>
        <name>Zn(2+)</name>
        <dbReference type="ChEBI" id="CHEBI:29105"/>
        <note>catalytic</note>
    </ligand>
</feature>
<accession>I0I340</accession>
<comment type="subcellular location">
    <subcellularLocation>
        <location evidence="9">Cytoplasm</location>
    </subcellularLocation>
</comment>
<evidence type="ECO:0000256" key="2">
    <source>
        <dbReference type="ARBA" id="ARBA00022517"/>
    </source>
</evidence>
<reference evidence="10 11" key="1">
    <citation type="submission" date="2012-02" db="EMBL/GenBank/DDBJ databases">
        <title>Complete genome sequence of Caldilinea aerophila DSM 14535 (= NBRC 102666).</title>
        <authorList>
            <person name="Oguchi A."/>
            <person name="Hosoyama A."/>
            <person name="Sekine M."/>
            <person name="Fukai R."/>
            <person name="Kato Y."/>
            <person name="Nakamura S."/>
            <person name="Hanada S."/>
            <person name="Yamazaki S."/>
            <person name="Fujita N."/>
        </authorList>
    </citation>
    <scope>NUCLEOTIDE SEQUENCE [LARGE SCALE GENOMIC DNA]</scope>
    <source>
        <strain evidence="11">DSM 14535 / JCM 11387 / NBRC 104270 / STL-6-O1</strain>
    </source>
</reference>
<dbReference type="Pfam" id="PF02130">
    <property type="entry name" value="YbeY"/>
    <property type="match status" value="1"/>
</dbReference>
<dbReference type="PANTHER" id="PTHR46986">
    <property type="entry name" value="ENDORIBONUCLEASE YBEY, CHLOROPLASTIC"/>
    <property type="match status" value="1"/>
</dbReference>
<dbReference type="RefSeq" id="WP_014432915.1">
    <property type="nucleotide sequence ID" value="NC_017079.1"/>
</dbReference>
<evidence type="ECO:0000256" key="6">
    <source>
        <dbReference type="ARBA" id="ARBA00022759"/>
    </source>
</evidence>
<keyword evidence="11" id="KW-1185">Reference proteome</keyword>
<dbReference type="GO" id="GO:0004521">
    <property type="term" value="F:RNA endonuclease activity"/>
    <property type="evidence" value="ECO:0007669"/>
    <property type="project" value="UniProtKB-UniRule"/>
</dbReference>
<comment type="function">
    <text evidence="9">Single strand-specific metallo-endoribonuclease involved in late-stage 70S ribosome quality control and in maturation of the 3' terminus of the 16S rRNA.</text>
</comment>
<comment type="similarity">
    <text evidence="1 9">Belongs to the endoribonuclease YbeY family.</text>
</comment>
<keyword evidence="5 9" id="KW-0479">Metal-binding</keyword>
<keyword evidence="4 9" id="KW-0540">Nuclease</keyword>
<proteinExistence type="inferred from homology"/>
<evidence type="ECO:0000256" key="8">
    <source>
        <dbReference type="ARBA" id="ARBA00022833"/>
    </source>
</evidence>
<keyword evidence="9" id="KW-0963">Cytoplasm</keyword>
<organism evidence="10 11">
    <name type="scientific">Caldilinea aerophila (strain DSM 14535 / JCM 11387 / NBRC 104270 / STL-6-O1)</name>
    <dbReference type="NCBI Taxonomy" id="926550"/>
    <lineage>
        <taxon>Bacteria</taxon>
        <taxon>Bacillati</taxon>
        <taxon>Chloroflexota</taxon>
        <taxon>Caldilineae</taxon>
        <taxon>Caldilineales</taxon>
        <taxon>Caldilineaceae</taxon>
        <taxon>Caldilinea</taxon>
    </lineage>
</organism>
<dbReference type="GO" id="GO:0004222">
    <property type="term" value="F:metalloendopeptidase activity"/>
    <property type="evidence" value="ECO:0007669"/>
    <property type="project" value="InterPro"/>
</dbReference>
<dbReference type="Proteomes" id="UP000007880">
    <property type="component" value="Chromosome"/>
</dbReference>
<keyword evidence="7 9" id="KW-0378">Hydrolase</keyword>
<evidence type="ECO:0000256" key="9">
    <source>
        <dbReference type="HAMAP-Rule" id="MF_00009"/>
    </source>
</evidence>
<dbReference type="GO" id="GO:0005737">
    <property type="term" value="C:cytoplasm"/>
    <property type="evidence" value="ECO:0007669"/>
    <property type="project" value="UniProtKB-SubCell"/>
</dbReference>
<dbReference type="OrthoDB" id="9807740at2"/>
<feature type="binding site" evidence="9">
    <location>
        <position position="141"/>
    </location>
    <ligand>
        <name>Zn(2+)</name>
        <dbReference type="ChEBI" id="CHEBI:29105"/>
        <note>catalytic</note>
    </ligand>
</feature>
<dbReference type="NCBIfam" id="TIGR00043">
    <property type="entry name" value="rRNA maturation RNase YbeY"/>
    <property type="match status" value="1"/>
</dbReference>
<keyword evidence="6 9" id="KW-0255">Endonuclease</keyword>
<sequence>MAPPPPVYDISIEIDETITDPIDIAAIRSAIETTLRRLNVQEAGLTVVLTTDEYVRTLNAQYRGFDEPTDVLSFAAQENLPDTPSLALPEEALAEVQHYLGDLVIAYPYSVRQAAHYGNSVTAELQLLVVHGVLHLLGYDHDDKASERTMEALQEEILAQFGHAALARRVYE</sequence>
<evidence type="ECO:0000256" key="3">
    <source>
        <dbReference type="ARBA" id="ARBA00022552"/>
    </source>
</evidence>
<feature type="binding site" evidence="9">
    <location>
        <position position="131"/>
    </location>
    <ligand>
        <name>Zn(2+)</name>
        <dbReference type="ChEBI" id="CHEBI:29105"/>
        <note>catalytic</note>
    </ligand>
</feature>
<dbReference type="STRING" id="926550.CLDAP_16380"/>
<evidence type="ECO:0000256" key="7">
    <source>
        <dbReference type="ARBA" id="ARBA00022801"/>
    </source>
</evidence>